<dbReference type="RefSeq" id="WP_041899140.1">
    <property type="nucleotide sequence ID" value="NZ_CP010086.2"/>
</dbReference>
<dbReference type="Proteomes" id="UP000031866">
    <property type="component" value="Chromosome"/>
</dbReference>
<dbReference type="InterPro" id="IPR025672">
    <property type="entry name" value="Sigma_reg_C_dom"/>
</dbReference>
<keyword evidence="1" id="KW-0472">Membrane</keyword>
<dbReference type="Pfam" id="PF13791">
    <property type="entry name" value="Sigma_reg_C"/>
    <property type="match status" value="1"/>
</dbReference>
<dbReference type="KEGG" id="cbei:LF65_04533"/>
<accession>A0A0B5QFG9</accession>
<dbReference type="EMBL" id="CP010086">
    <property type="protein sequence ID" value="AJH01070.1"/>
    <property type="molecule type" value="Genomic_DNA"/>
</dbReference>
<feature type="transmembrane region" description="Helical" evidence="1">
    <location>
        <begin position="28"/>
        <end position="51"/>
    </location>
</feature>
<proteinExistence type="predicted"/>
<feature type="domain" description="Sigma factor regulator C-terminal" evidence="2">
    <location>
        <begin position="201"/>
        <end position="336"/>
    </location>
</feature>
<dbReference type="AlphaFoldDB" id="A0A0B5QFG9"/>
<evidence type="ECO:0000256" key="1">
    <source>
        <dbReference type="SAM" id="Phobius"/>
    </source>
</evidence>
<reference evidence="4" key="1">
    <citation type="submission" date="2014-12" db="EMBL/GenBank/DDBJ databases">
        <title>Genome sequence of Clostridium beijerinckii strain 59B.</title>
        <authorList>
            <person name="Little G.T."/>
            <person name="Minton N.P."/>
        </authorList>
    </citation>
    <scope>NUCLEOTIDE SEQUENCE [LARGE SCALE GENOMIC DNA]</scope>
    <source>
        <strain evidence="4">59B</strain>
    </source>
</reference>
<protein>
    <recommendedName>
        <fullName evidence="2">Sigma factor regulator C-terminal domain-containing protein</fullName>
    </recommendedName>
</protein>
<dbReference type="OrthoDB" id="1730160at2"/>
<keyword evidence="1" id="KW-0812">Transmembrane</keyword>
<sequence length="342" mass="39525">MSKDIDELFSDRMEEEIKKEVKKKRNKLNVKLIAIGIISTLIIIIVGNLALNVASNKYVESSYSKEKIVKQLEYSIMYPNEYVGEERCIGMGYFNYETVDYVSKRIGSRVLFAGSKTNNRSIFDNKFEKVDQGGRTISNIPLNDDINKRYSTAYGLRELHFLYPYVNYGSNIYEYETDKNKRTEDEISVGKENTINDFHFLDEIDDNKMVEMALSFDKYYTYEEVNSILDSNLITFYWVDNNSDEEKKHIIEVNNPAFDVIGIKSIDGAGEFRSDTDGRMQNFKAAIKQLKDMREIRYIKNIDENDIRIIGAVVVGNPKELKAIENNPIIKHAVLGTVVDKY</sequence>
<evidence type="ECO:0000259" key="2">
    <source>
        <dbReference type="Pfam" id="PF13791"/>
    </source>
</evidence>
<organism evidence="3 4">
    <name type="scientific">Clostridium beijerinckii</name>
    <name type="common">Clostridium MP</name>
    <dbReference type="NCBI Taxonomy" id="1520"/>
    <lineage>
        <taxon>Bacteria</taxon>
        <taxon>Bacillati</taxon>
        <taxon>Bacillota</taxon>
        <taxon>Clostridia</taxon>
        <taxon>Eubacteriales</taxon>
        <taxon>Clostridiaceae</taxon>
        <taxon>Clostridium</taxon>
    </lineage>
</organism>
<gene>
    <name evidence="3" type="ORF">LF65_04533</name>
</gene>
<name>A0A0B5QFG9_CLOBE</name>
<evidence type="ECO:0000313" key="4">
    <source>
        <dbReference type="Proteomes" id="UP000031866"/>
    </source>
</evidence>
<evidence type="ECO:0000313" key="3">
    <source>
        <dbReference type="EMBL" id="AJH01070.1"/>
    </source>
</evidence>
<keyword evidence="1" id="KW-1133">Transmembrane helix</keyword>
<dbReference type="STRING" id="1520.LF65_04533"/>